<feature type="region of interest" description="Disordered" evidence="1">
    <location>
        <begin position="1"/>
        <end position="78"/>
    </location>
</feature>
<evidence type="ECO:0000256" key="1">
    <source>
        <dbReference type="SAM" id="MobiDB-lite"/>
    </source>
</evidence>
<protein>
    <submittedName>
        <fullName evidence="2">Uncharacterized protein</fullName>
    </submittedName>
</protein>
<dbReference type="EMBL" id="FZQP02005666">
    <property type="protein sequence ID" value="VVD01954.1"/>
    <property type="molecule type" value="Genomic_DNA"/>
</dbReference>
<keyword evidence="3" id="KW-1185">Reference proteome</keyword>
<dbReference type="Proteomes" id="UP000324832">
    <property type="component" value="Unassembled WGS sequence"/>
</dbReference>
<evidence type="ECO:0000313" key="2">
    <source>
        <dbReference type="EMBL" id="VVD01954.1"/>
    </source>
</evidence>
<feature type="compositionally biased region" description="Low complexity" evidence="1">
    <location>
        <begin position="42"/>
        <end position="54"/>
    </location>
</feature>
<feature type="compositionally biased region" description="Polar residues" evidence="1">
    <location>
        <begin position="7"/>
        <end position="17"/>
    </location>
</feature>
<feature type="compositionally biased region" description="Basic residues" evidence="1">
    <location>
        <begin position="55"/>
        <end position="69"/>
    </location>
</feature>
<accession>A0A5E4QWF2</accession>
<name>A0A5E4QWF2_9NEOP</name>
<gene>
    <name evidence="2" type="ORF">LSINAPIS_LOCUS12266</name>
</gene>
<reference evidence="2 3" key="1">
    <citation type="submission" date="2017-07" db="EMBL/GenBank/DDBJ databases">
        <authorList>
            <person name="Talla V."/>
            <person name="Backstrom N."/>
        </authorList>
    </citation>
    <scope>NUCLEOTIDE SEQUENCE [LARGE SCALE GENOMIC DNA]</scope>
</reference>
<feature type="compositionally biased region" description="Basic residues" evidence="1">
    <location>
        <begin position="29"/>
        <end position="41"/>
    </location>
</feature>
<organism evidence="2 3">
    <name type="scientific">Leptidea sinapis</name>
    <dbReference type="NCBI Taxonomy" id="189913"/>
    <lineage>
        <taxon>Eukaryota</taxon>
        <taxon>Metazoa</taxon>
        <taxon>Ecdysozoa</taxon>
        <taxon>Arthropoda</taxon>
        <taxon>Hexapoda</taxon>
        <taxon>Insecta</taxon>
        <taxon>Pterygota</taxon>
        <taxon>Neoptera</taxon>
        <taxon>Endopterygota</taxon>
        <taxon>Lepidoptera</taxon>
        <taxon>Glossata</taxon>
        <taxon>Ditrysia</taxon>
        <taxon>Papilionoidea</taxon>
        <taxon>Pieridae</taxon>
        <taxon>Dismorphiinae</taxon>
        <taxon>Leptidea</taxon>
    </lineage>
</organism>
<sequence length="197" mass="23255">MEAYNYSYPSAFNSRQADNFPDHGDGRSKTRTARRDKRSRSRTSQSDRSQSRSRSVSHSRSRSHSHSRSHSATTRELKRREPSFLDAFRILYLKTSSHKKSTTKYLSTKKRLDRVQDILKRDGLGSKRWLFYPRSHAATDVDEVPDSRENCDQRIKVDGHFFRKYKHSKKIDRDAPIAKLKRWELIFYKKLGFIQAV</sequence>
<evidence type="ECO:0000313" key="3">
    <source>
        <dbReference type="Proteomes" id="UP000324832"/>
    </source>
</evidence>
<dbReference type="AlphaFoldDB" id="A0A5E4QWF2"/>
<proteinExistence type="predicted"/>